<dbReference type="OrthoDB" id="9769888at2"/>
<name>A0A401IGV5_APHSA</name>
<dbReference type="Gene3D" id="3.60.130.10">
    <property type="entry name" value="Clavaminate synthase-like"/>
    <property type="match status" value="1"/>
</dbReference>
<evidence type="ECO:0000313" key="6">
    <source>
        <dbReference type="Proteomes" id="UP000287247"/>
    </source>
</evidence>
<accession>A0A401IGV5</accession>
<evidence type="ECO:0000256" key="1">
    <source>
        <dbReference type="ARBA" id="ARBA00001954"/>
    </source>
</evidence>
<dbReference type="InterPro" id="IPR003819">
    <property type="entry name" value="TauD/TfdA-like"/>
</dbReference>
<dbReference type="RefSeq" id="WP_124976112.1">
    <property type="nucleotide sequence ID" value="NZ_BDQK01000008.1"/>
</dbReference>
<gene>
    <name evidence="5" type="ORF">AsFPU1_1916</name>
</gene>
<reference evidence="6" key="1">
    <citation type="submission" date="2017-05" db="EMBL/GenBank/DDBJ databases">
        <title>Physiological properties and genetic analysis related to exopolysaccharide production of fresh-water unicellular cyanobacterium Aphanothece sacrum, Suizenji Nori, that has been cultured as a food source in Japan.</title>
        <authorList>
            <person name="Kanesaki Y."/>
            <person name="Yoshikawa S."/>
            <person name="Ohki K."/>
        </authorList>
    </citation>
    <scope>NUCLEOTIDE SEQUENCE [LARGE SCALE GENOMIC DNA]</scope>
    <source>
        <strain evidence="6">FPU1</strain>
    </source>
</reference>
<dbReference type="PANTHER" id="PTHR10696:SF56">
    <property type="entry name" value="TAUD_TFDA-LIKE DOMAIN-CONTAINING PROTEIN"/>
    <property type="match status" value="1"/>
</dbReference>
<evidence type="ECO:0000313" key="5">
    <source>
        <dbReference type="EMBL" id="GBF80515.1"/>
    </source>
</evidence>
<feature type="domain" description="TauD/TfdA-like" evidence="4">
    <location>
        <begin position="10"/>
        <end position="269"/>
    </location>
</feature>
<dbReference type="GO" id="GO:0016491">
    <property type="term" value="F:oxidoreductase activity"/>
    <property type="evidence" value="ECO:0007669"/>
    <property type="project" value="UniProtKB-KW"/>
</dbReference>
<dbReference type="EMBL" id="BDQK01000008">
    <property type="protein sequence ID" value="GBF80515.1"/>
    <property type="molecule type" value="Genomic_DNA"/>
</dbReference>
<dbReference type="InterPro" id="IPR050411">
    <property type="entry name" value="AlphaKG_dependent_hydroxylases"/>
</dbReference>
<dbReference type="PANTHER" id="PTHR10696">
    <property type="entry name" value="GAMMA-BUTYROBETAINE HYDROXYLASE-RELATED"/>
    <property type="match status" value="1"/>
</dbReference>
<comment type="cofactor">
    <cofactor evidence="1">
        <name>Fe(2+)</name>
        <dbReference type="ChEBI" id="CHEBI:29033"/>
    </cofactor>
</comment>
<dbReference type="AlphaFoldDB" id="A0A401IGV5"/>
<keyword evidence="2" id="KW-0560">Oxidoreductase</keyword>
<dbReference type="SUPFAM" id="SSF51197">
    <property type="entry name" value="Clavaminate synthase-like"/>
    <property type="match status" value="1"/>
</dbReference>
<evidence type="ECO:0000256" key="3">
    <source>
        <dbReference type="ARBA" id="ARBA00023194"/>
    </source>
</evidence>
<organism evidence="5 6">
    <name type="scientific">Aphanothece sacrum FPU1</name>
    <dbReference type="NCBI Taxonomy" id="1920663"/>
    <lineage>
        <taxon>Bacteria</taxon>
        <taxon>Bacillati</taxon>
        <taxon>Cyanobacteriota</taxon>
        <taxon>Cyanophyceae</taxon>
        <taxon>Oscillatoriophycideae</taxon>
        <taxon>Chroococcales</taxon>
        <taxon>Aphanothecaceae</taxon>
        <taxon>Aphanothece</taxon>
    </lineage>
</organism>
<evidence type="ECO:0000259" key="4">
    <source>
        <dbReference type="Pfam" id="PF02668"/>
    </source>
</evidence>
<dbReference type="Proteomes" id="UP000287247">
    <property type="component" value="Unassembled WGS sequence"/>
</dbReference>
<protein>
    <recommendedName>
        <fullName evidence="4">TauD/TfdA-like domain-containing protein</fullName>
    </recommendedName>
</protein>
<keyword evidence="3" id="KW-0045">Antibiotic biosynthesis</keyword>
<comment type="caution">
    <text evidence="5">The sequence shown here is derived from an EMBL/GenBank/DDBJ whole genome shotgun (WGS) entry which is preliminary data.</text>
</comment>
<dbReference type="InterPro" id="IPR042098">
    <property type="entry name" value="TauD-like_sf"/>
</dbReference>
<dbReference type="GO" id="GO:0017000">
    <property type="term" value="P:antibiotic biosynthetic process"/>
    <property type="evidence" value="ECO:0007669"/>
    <property type="project" value="UniProtKB-KW"/>
</dbReference>
<keyword evidence="6" id="KW-1185">Reference proteome</keyword>
<evidence type="ECO:0000256" key="2">
    <source>
        <dbReference type="ARBA" id="ARBA00023002"/>
    </source>
</evidence>
<sequence>MKLNTRLYTQPLSNLLGQTILNRNNTSILELDKSEIIELFQSYGVLLFRGFEADVEIFTQFSNSLSSNFINYAGGVFNRKIINNDPTVLTVNDFKDEVKLHGEMYYQKYQPLMIWFFCATPPLENGQTIVCDGRQFFEALPEHLKDLLLTKKLKYTGHLSQEAWQKRYKTDDLEEVKATCFSNDMQCQVNEDQSIDLQYICPAIHSSRKGDCRTFINSLLPAKKLTPNNVLFEDDSKILDDVMTELYDIGEKLTTEINWQKGDILMIDN</sequence>
<dbReference type="Pfam" id="PF02668">
    <property type="entry name" value="TauD"/>
    <property type="match status" value="1"/>
</dbReference>
<proteinExistence type="predicted"/>